<proteinExistence type="predicted"/>
<comment type="caution">
    <text evidence="2">The sequence shown here is derived from an EMBL/GenBank/DDBJ whole genome shotgun (WGS) entry which is preliminary data.</text>
</comment>
<evidence type="ECO:0000256" key="1">
    <source>
        <dbReference type="SAM" id="MobiDB-lite"/>
    </source>
</evidence>
<feature type="region of interest" description="Disordered" evidence="1">
    <location>
        <begin position="95"/>
        <end position="119"/>
    </location>
</feature>
<protein>
    <submittedName>
        <fullName evidence="2">Uncharacterized protein</fullName>
    </submittedName>
</protein>
<evidence type="ECO:0000313" key="2">
    <source>
        <dbReference type="EMBL" id="KAF4953036.1"/>
    </source>
</evidence>
<name>A0A8H4T859_9HYPO</name>
<organism evidence="2 3">
    <name type="scientific">Fusarium gaditjirri</name>
    <dbReference type="NCBI Taxonomy" id="282569"/>
    <lineage>
        <taxon>Eukaryota</taxon>
        <taxon>Fungi</taxon>
        <taxon>Dikarya</taxon>
        <taxon>Ascomycota</taxon>
        <taxon>Pezizomycotina</taxon>
        <taxon>Sordariomycetes</taxon>
        <taxon>Hypocreomycetidae</taxon>
        <taxon>Hypocreales</taxon>
        <taxon>Nectriaceae</taxon>
        <taxon>Fusarium</taxon>
        <taxon>Fusarium nisikadoi species complex</taxon>
    </lineage>
</organism>
<dbReference type="AlphaFoldDB" id="A0A8H4T859"/>
<reference evidence="2" key="1">
    <citation type="journal article" date="2020" name="BMC Genomics">
        <title>Correction to: Identification and distribution of gene clusters required for synthesis of sphingolipid metabolism inhibitors in diverse species of the filamentous fungus Fusarium.</title>
        <authorList>
            <person name="Kim H.S."/>
            <person name="Lohmar J.M."/>
            <person name="Busman M."/>
            <person name="Brown D.W."/>
            <person name="Naumann T.A."/>
            <person name="Divon H.H."/>
            <person name="Lysoe E."/>
            <person name="Uhlig S."/>
            <person name="Proctor R.H."/>
        </authorList>
    </citation>
    <scope>NUCLEOTIDE SEQUENCE</scope>
    <source>
        <strain evidence="2">NRRL 45417</strain>
    </source>
</reference>
<evidence type="ECO:0000313" key="3">
    <source>
        <dbReference type="Proteomes" id="UP000604273"/>
    </source>
</evidence>
<accession>A0A8H4T859</accession>
<keyword evidence="3" id="KW-1185">Reference proteome</keyword>
<reference evidence="2" key="2">
    <citation type="submission" date="2020-05" db="EMBL/GenBank/DDBJ databases">
        <authorList>
            <person name="Kim H.-S."/>
            <person name="Proctor R.H."/>
            <person name="Brown D.W."/>
        </authorList>
    </citation>
    <scope>NUCLEOTIDE SEQUENCE</scope>
    <source>
        <strain evidence="2">NRRL 45417</strain>
    </source>
</reference>
<sequence>MTRSEKDDLSAYQLQRFVDDIDSFALSVDNTALRVDREALLAEIDGMHAALNYLENTEIHISTPSEEPEFASLYGHYRPYSHYQLPDLPEELLLADPTQISTVPQEQEDTTQYEEKASD</sequence>
<dbReference type="EMBL" id="JABFAI010000143">
    <property type="protein sequence ID" value="KAF4953036.1"/>
    <property type="molecule type" value="Genomic_DNA"/>
</dbReference>
<dbReference type="Proteomes" id="UP000604273">
    <property type="component" value="Unassembled WGS sequence"/>
</dbReference>
<gene>
    <name evidence="2" type="ORF">FGADI_6306</name>
</gene>